<feature type="region of interest" description="Disordered" evidence="1">
    <location>
        <begin position="32"/>
        <end position="67"/>
    </location>
</feature>
<evidence type="ECO:0000313" key="3">
    <source>
        <dbReference type="Proteomes" id="UP000324222"/>
    </source>
</evidence>
<dbReference type="EMBL" id="VSRR010065435">
    <property type="protein sequence ID" value="MPC84437.1"/>
    <property type="molecule type" value="Genomic_DNA"/>
</dbReference>
<sequence length="67" mass="7737">MLTGYKRCKQGGMKGGAGDTFHCRATKRGQRLRDEKIRTHNFHQPDVRDEGEKQYLSLEARKDGTDR</sequence>
<reference evidence="2 3" key="1">
    <citation type="submission" date="2019-05" db="EMBL/GenBank/DDBJ databases">
        <title>Another draft genome of Portunus trituberculatus and its Hox gene families provides insights of decapod evolution.</title>
        <authorList>
            <person name="Jeong J.-H."/>
            <person name="Song I."/>
            <person name="Kim S."/>
            <person name="Choi T."/>
            <person name="Kim D."/>
            <person name="Ryu S."/>
            <person name="Kim W."/>
        </authorList>
    </citation>
    <scope>NUCLEOTIDE SEQUENCE [LARGE SCALE GENOMIC DNA]</scope>
    <source>
        <tissue evidence="2">Muscle</tissue>
    </source>
</reference>
<evidence type="ECO:0000256" key="1">
    <source>
        <dbReference type="SAM" id="MobiDB-lite"/>
    </source>
</evidence>
<organism evidence="2 3">
    <name type="scientific">Portunus trituberculatus</name>
    <name type="common">Swimming crab</name>
    <name type="synonym">Neptunus trituberculatus</name>
    <dbReference type="NCBI Taxonomy" id="210409"/>
    <lineage>
        <taxon>Eukaryota</taxon>
        <taxon>Metazoa</taxon>
        <taxon>Ecdysozoa</taxon>
        <taxon>Arthropoda</taxon>
        <taxon>Crustacea</taxon>
        <taxon>Multicrustacea</taxon>
        <taxon>Malacostraca</taxon>
        <taxon>Eumalacostraca</taxon>
        <taxon>Eucarida</taxon>
        <taxon>Decapoda</taxon>
        <taxon>Pleocyemata</taxon>
        <taxon>Brachyura</taxon>
        <taxon>Eubrachyura</taxon>
        <taxon>Portunoidea</taxon>
        <taxon>Portunidae</taxon>
        <taxon>Portuninae</taxon>
        <taxon>Portunus</taxon>
    </lineage>
</organism>
<keyword evidence="3" id="KW-1185">Reference proteome</keyword>
<evidence type="ECO:0000313" key="2">
    <source>
        <dbReference type="EMBL" id="MPC84437.1"/>
    </source>
</evidence>
<protein>
    <submittedName>
        <fullName evidence="2">Uncharacterized protein</fullName>
    </submittedName>
</protein>
<dbReference type="AlphaFoldDB" id="A0A5B7ISL4"/>
<proteinExistence type="predicted"/>
<accession>A0A5B7ISL4</accession>
<dbReference type="Proteomes" id="UP000324222">
    <property type="component" value="Unassembled WGS sequence"/>
</dbReference>
<name>A0A5B7ISL4_PORTR</name>
<comment type="caution">
    <text evidence="2">The sequence shown here is derived from an EMBL/GenBank/DDBJ whole genome shotgun (WGS) entry which is preliminary data.</text>
</comment>
<gene>
    <name evidence="2" type="ORF">E2C01_079175</name>
</gene>